<dbReference type="InterPro" id="IPR013078">
    <property type="entry name" value="His_Pase_superF_clade-1"/>
</dbReference>
<evidence type="ECO:0000313" key="4">
    <source>
        <dbReference type="EMBL" id="CAF3752612.1"/>
    </source>
</evidence>
<organism evidence="4 5">
    <name type="scientific">Adineta steineri</name>
    <dbReference type="NCBI Taxonomy" id="433720"/>
    <lineage>
        <taxon>Eukaryota</taxon>
        <taxon>Metazoa</taxon>
        <taxon>Spiralia</taxon>
        <taxon>Gnathifera</taxon>
        <taxon>Rotifera</taxon>
        <taxon>Eurotatoria</taxon>
        <taxon>Bdelloidea</taxon>
        <taxon>Adinetida</taxon>
        <taxon>Adinetidae</taxon>
        <taxon>Adineta</taxon>
    </lineage>
</organism>
<accession>A0A818YBP3</accession>
<dbReference type="AlphaFoldDB" id="A0A818YBP3"/>
<dbReference type="Proteomes" id="UP000663844">
    <property type="component" value="Unassembled WGS sequence"/>
</dbReference>
<reference evidence="4" key="1">
    <citation type="submission" date="2021-02" db="EMBL/GenBank/DDBJ databases">
        <authorList>
            <person name="Nowell W R."/>
        </authorList>
    </citation>
    <scope>NUCLEOTIDE SEQUENCE</scope>
</reference>
<dbReference type="Gene3D" id="3.40.50.1240">
    <property type="entry name" value="Phosphoglycerate mutase-like"/>
    <property type="match status" value="1"/>
</dbReference>
<feature type="compositionally biased region" description="Polar residues" evidence="2">
    <location>
        <begin position="7"/>
        <end position="21"/>
    </location>
</feature>
<dbReference type="CDD" id="cd07067">
    <property type="entry name" value="HP_PGM_like"/>
    <property type="match status" value="1"/>
</dbReference>
<dbReference type="InterPro" id="IPR051710">
    <property type="entry name" value="Phosphatase_SH3-domain"/>
</dbReference>
<evidence type="ECO:0000313" key="3">
    <source>
        <dbReference type="EMBL" id="CAF1020963.1"/>
    </source>
</evidence>
<dbReference type="Pfam" id="PF00300">
    <property type="entry name" value="His_Phos_1"/>
    <property type="match status" value="1"/>
</dbReference>
<evidence type="ECO:0000256" key="2">
    <source>
        <dbReference type="SAM" id="MobiDB-lite"/>
    </source>
</evidence>
<dbReference type="EMBL" id="CAJNOG010000157">
    <property type="protein sequence ID" value="CAF1020963.1"/>
    <property type="molecule type" value="Genomic_DNA"/>
</dbReference>
<proteinExistence type="predicted"/>
<dbReference type="EMBL" id="CAJOAZ010001028">
    <property type="protein sequence ID" value="CAF3752612.1"/>
    <property type="molecule type" value="Genomic_DNA"/>
</dbReference>
<dbReference type="PANTHER" id="PTHR16469">
    <property type="entry name" value="UBIQUITIN-ASSOCIATED AND SH3 DOMAIN-CONTAINING BA-RELATED"/>
    <property type="match status" value="1"/>
</dbReference>
<evidence type="ECO:0000256" key="1">
    <source>
        <dbReference type="PIRSR" id="PIRSR613078-2"/>
    </source>
</evidence>
<feature type="region of interest" description="Disordered" evidence="2">
    <location>
        <begin position="1"/>
        <end position="65"/>
    </location>
</feature>
<evidence type="ECO:0000313" key="5">
    <source>
        <dbReference type="Proteomes" id="UP000663844"/>
    </source>
</evidence>
<dbReference type="InterPro" id="IPR029033">
    <property type="entry name" value="His_PPase_superfam"/>
</dbReference>
<feature type="binding site" evidence="1">
    <location>
        <position position="302"/>
    </location>
    <ligand>
        <name>substrate</name>
    </ligand>
</feature>
<feature type="compositionally biased region" description="Low complexity" evidence="2">
    <location>
        <begin position="34"/>
        <end position="46"/>
    </location>
</feature>
<dbReference type="SUPFAM" id="SSF53254">
    <property type="entry name" value="Phosphoglycerate mutase-like"/>
    <property type="match status" value="1"/>
</dbReference>
<protein>
    <submittedName>
        <fullName evidence="4">Uncharacterized protein</fullName>
    </submittedName>
</protein>
<comment type="caution">
    <text evidence="4">The sequence shown here is derived from an EMBL/GenBank/DDBJ whole genome shotgun (WGS) entry which is preliminary data.</text>
</comment>
<sequence>MMHREWNLTNSDVSNAQTTHLSHPHSLSRKLSDHNTNNNNNDNNNTQHHHHSQQSPPVITTTDYSDPPSLAVLHVSQALFHRKSLDAGYDTDGGIETSEYIPRRHHTMSHSVEHLVSPRLPSKQYKQLPIIPTHRRSLHENHLTVNQLSNAVQNHIDKENESAREDKTHRRHIRLSRRIQQSSSGAQIHGTHGVHSSIIPRHDGVLGTVPTGRPLRLIFMRHSERVNQALGSMWFIRAFQSGTYKVYDPLLPKALPRRNSDHAYEFDVPLTVHGLKNARHTGSVMLNLNIVPDVCLSSSALRCIQTSERVLTGMNRCDRVPIRIEPGLFECPHLNHKIVESLMTKPELVENGYNIKLEYKPLIPNLTTPESLDEYFDRATTVMRGIINRYAHRGGNVLIVTHAPGLLALTDAIKGIRPNHDTFYRTVSAYPPLAIYIAEYDGIKWKHSEQPFSITPVGQ</sequence>
<dbReference type="Proteomes" id="UP000663845">
    <property type="component" value="Unassembled WGS sequence"/>
</dbReference>
<name>A0A818YBP3_9BILA</name>
<dbReference type="PANTHER" id="PTHR16469:SF27">
    <property type="entry name" value="UBIQUITIN-ASSOCIATED AND SH3 DOMAIN-CONTAINING BA-RELATED"/>
    <property type="match status" value="1"/>
</dbReference>
<feature type="region of interest" description="Disordered" evidence="2">
    <location>
        <begin position="178"/>
        <end position="205"/>
    </location>
</feature>
<gene>
    <name evidence="3" type="ORF">JYZ213_LOCUS17063</name>
    <name evidence="4" type="ORF">OXD698_LOCUS15543</name>
</gene>